<organism evidence="2 3">
    <name type="scientific">Evansella tamaricis</name>
    <dbReference type="NCBI Taxonomy" id="2069301"/>
    <lineage>
        <taxon>Bacteria</taxon>
        <taxon>Bacillati</taxon>
        <taxon>Bacillota</taxon>
        <taxon>Bacilli</taxon>
        <taxon>Bacillales</taxon>
        <taxon>Bacillaceae</taxon>
        <taxon>Evansella</taxon>
    </lineage>
</organism>
<feature type="domain" description="Polymerase nucleotidyl transferase" evidence="1">
    <location>
        <begin position="10"/>
        <end position="70"/>
    </location>
</feature>
<dbReference type="EMBL" id="JAHQCS010000045">
    <property type="protein sequence ID" value="MBU9710724.1"/>
    <property type="molecule type" value="Genomic_DNA"/>
</dbReference>
<sequence length="263" mass="31126">MKQKDAVKAISQSLMKDELVKAIFLKGSMGRGEYDEYSDVDLYCLVDEEDEELFLTRRLKHLETYRKILFYEDFFIIAPQIIAVFDNLLHVDLYTVTEKSFKEKDYFHVLYDPEARLTKFQSTQNLILSLEEFSDCAYDVAWYLFQYNKARQRGNDIWAVEMLQHVMVNFSKVLLHRYKPEKAQLGLKSLESQLPPIQLDKVKIIFMYITPNFHKKAVYNLINLMSDEINWIESKVENDSQAVPFLKMMINLLIQPEEEEKSS</sequence>
<accession>A0ABS6JC03</accession>
<dbReference type="Pfam" id="PF01909">
    <property type="entry name" value="NTP_transf_2"/>
    <property type="match status" value="1"/>
</dbReference>
<evidence type="ECO:0000313" key="2">
    <source>
        <dbReference type="EMBL" id="MBU9710724.1"/>
    </source>
</evidence>
<proteinExistence type="predicted"/>
<dbReference type="CDD" id="cd05403">
    <property type="entry name" value="NT_KNTase_like"/>
    <property type="match status" value="1"/>
</dbReference>
<name>A0ABS6JC03_9BACI</name>
<evidence type="ECO:0000313" key="3">
    <source>
        <dbReference type="Proteomes" id="UP000784880"/>
    </source>
</evidence>
<dbReference type="RefSeq" id="WP_217064619.1">
    <property type="nucleotide sequence ID" value="NZ_JAHQCS010000045.1"/>
</dbReference>
<dbReference type="InterPro" id="IPR002934">
    <property type="entry name" value="Polymerase_NTP_transf_dom"/>
</dbReference>
<keyword evidence="3" id="KW-1185">Reference proteome</keyword>
<evidence type="ECO:0000259" key="1">
    <source>
        <dbReference type="Pfam" id="PF01909"/>
    </source>
</evidence>
<dbReference type="Proteomes" id="UP000784880">
    <property type="component" value="Unassembled WGS sequence"/>
</dbReference>
<reference evidence="2 3" key="1">
    <citation type="submission" date="2021-06" db="EMBL/GenBank/DDBJ databases">
        <title>Bacillus sp. RD4P76, an endophyte from a halophyte.</title>
        <authorList>
            <person name="Sun J.-Q."/>
        </authorList>
    </citation>
    <scope>NUCLEOTIDE SEQUENCE [LARGE SCALE GENOMIC DNA]</scope>
    <source>
        <strain evidence="2 3">CGMCC 1.15917</strain>
    </source>
</reference>
<comment type="caution">
    <text evidence="2">The sequence shown here is derived from an EMBL/GenBank/DDBJ whole genome shotgun (WGS) entry which is preliminary data.</text>
</comment>
<gene>
    <name evidence="2" type="ORF">KS419_03065</name>
</gene>
<protein>
    <submittedName>
        <fullName evidence="2">Nucleotidyltransferase domain-containing protein</fullName>
    </submittedName>
</protein>